<evidence type="ECO:0000256" key="9">
    <source>
        <dbReference type="ARBA" id="ARBA00022932"/>
    </source>
</evidence>
<protein>
    <submittedName>
        <fullName evidence="14">DNA polymerase III subunit beta</fullName>
    </submittedName>
</protein>
<evidence type="ECO:0000256" key="3">
    <source>
        <dbReference type="ARBA" id="ARBA00010752"/>
    </source>
</evidence>
<evidence type="ECO:0000313" key="15">
    <source>
        <dbReference type="Proteomes" id="UP000238672"/>
    </source>
</evidence>
<dbReference type="CDD" id="cd00140">
    <property type="entry name" value="beta_clamp"/>
    <property type="match status" value="1"/>
</dbReference>
<reference evidence="14 15" key="1">
    <citation type="submission" date="2018-02" db="EMBL/GenBank/DDBJ databases">
        <title>Metagenomics reveals mixed infection of spiroplasma and phytoplasma in chicory.</title>
        <authorList>
            <person name="Polano C."/>
            <person name="Moruzzi S."/>
            <person name="Ermacora P."/>
            <person name="Ferrini F."/>
            <person name="Martini M."/>
            <person name="Firrao G."/>
        </authorList>
    </citation>
    <scope>NUCLEOTIDE SEQUENCE [LARGE SCALE GENOMIC DNA]</scope>
    <source>
        <strain evidence="14 15">ChiP</strain>
    </source>
</reference>
<comment type="subcellular location">
    <subcellularLocation>
        <location evidence="2">Cytoplasm</location>
    </subcellularLocation>
</comment>
<keyword evidence="6" id="KW-0808">Transferase</keyword>
<evidence type="ECO:0000256" key="5">
    <source>
        <dbReference type="ARBA" id="ARBA00022490"/>
    </source>
</evidence>
<dbReference type="Gene3D" id="3.70.10.10">
    <property type="match status" value="1"/>
</dbReference>
<dbReference type="InterPro" id="IPR022634">
    <property type="entry name" value="DNA_polIII_beta_N"/>
</dbReference>
<dbReference type="InterPro" id="IPR022637">
    <property type="entry name" value="DNA_polIII_beta_cen"/>
</dbReference>
<evidence type="ECO:0000259" key="12">
    <source>
        <dbReference type="Pfam" id="PF02767"/>
    </source>
</evidence>
<dbReference type="AlphaFoldDB" id="A0A2S8NUZ2"/>
<dbReference type="EMBL" id="PUUG01000027">
    <property type="protein sequence ID" value="PQP79768.1"/>
    <property type="molecule type" value="Genomic_DNA"/>
</dbReference>
<comment type="similarity">
    <text evidence="3">Belongs to the beta sliding clamp family.</text>
</comment>
<keyword evidence="7" id="KW-0548">Nucleotidyltransferase</keyword>
<evidence type="ECO:0000256" key="6">
    <source>
        <dbReference type="ARBA" id="ARBA00022679"/>
    </source>
</evidence>
<feature type="domain" description="DNA polymerase III beta sliding clamp C-terminal" evidence="13">
    <location>
        <begin position="260"/>
        <end position="343"/>
    </location>
</feature>
<gene>
    <name evidence="14" type="primary">dnaN</name>
    <name evidence="14" type="ORF">C6B37_01235</name>
</gene>
<evidence type="ECO:0000256" key="7">
    <source>
        <dbReference type="ARBA" id="ARBA00022695"/>
    </source>
</evidence>
<evidence type="ECO:0000259" key="11">
    <source>
        <dbReference type="Pfam" id="PF00712"/>
    </source>
</evidence>
<dbReference type="InterPro" id="IPR022635">
    <property type="entry name" value="DNA_polIII_beta_C"/>
</dbReference>
<dbReference type="PANTHER" id="PTHR30478">
    <property type="entry name" value="DNA POLYMERASE III SUBUNIT BETA"/>
    <property type="match status" value="1"/>
</dbReference>
<dbReference type="GO" id="GO:0008408">
    <property type="term" value="F:3'-5' exonuclease activity"/>
    <property type="evidence" value="ECO:0007669"/>
    <property type="project" value="InterPro"/>
</dbReference>
<comment type="function">
    <text evidence="1">Confers DNA tethering and processivity to DNA polymerases and other proteins. Acts as a clamp, forming a ring around DNA (a reaction catalyzed by the clamp-loading complex) which diffuses in an ATP-independent manner freely and bidirectionally along dsDNA. Initially characterized for its ability to contact the catalytic subunit of DNA polymerase III (Pol III), a complex, multichain enzyme responsible for most of the replicative synthesis in bacteria; Pol III exhibits 3'-5' exonuclease proofreading activity. The beta chain is required for initiation of replication as well as for processivity of DNA replication.</text>
</comment>
<accession>A0A2S8NUZ2</accession>
<evidence type="ECO:0000259" key="13">
    <source>
        <dbReference type="Pfam" id="PF02768"/>
    </source>
</evidence>
<comment type="caution">
    <text evidence="14">The sequence shown here is derived from an EMBL/GenBank/DDBJ whole genome shotgun (WGS) entry which is preliminary data.</text>
</comment>
<evidence type="ECO:0000256" key="2">
    <source>
        <dbReference type="ARBA" id="ARBA00004496"/>
    </source>
</evidence>
<keyword evidence="9" id="KW-0239">DNA-directed DNA polymerase</keyword>
<dbReference type="InterPro" id="IPR001001">
    <property type="entry name" value="DNA_polIII_beta"/>
</dbReference>
<dbReference type="Pfam" id="PF02768">
    <property type="entry name" value="DNA_pol3_beta_3"/>
    <property type="match status" value="1"/>
</dbReference>
<evidence type="ECO:0000256" key="10">
    <source>
        <dbReference type="ARBA" id="ARBA00023125"/>
    </source>
</evidence>
<dbReference type="Gene3D" id="3.10.150.10">
    <property type="entry name" value="DNA Polymerase III, subunit A, domain 2"/>
    <property type="match status" value="1"/>
</dbReference>
<dbReference type="InterPro" id="IPR046938">
    <property type="entry name" value="DNA_clamp_sf"/>
</dbReference>
<dbReference type="GO" id="GO:0009360">
    <property type="term" value="C:DNA polymerase III complex"/>
    <property type="evidence" value="ECO:0007669"/>
    <property type="project" value="InterPro"/>
</dbReference>
<evidence type="ECO:0000313" key="14">
    <source>
        <dbReference type="EMBL" id="PQP79768.1"/>
    </source>
</evidence>
<dbReference type="Pfam" id="PF02767">
    <property type="entry name" value="DNA_pol3_beta_2"/>
    <property type="match status" value="1"/>
</dbReference>
<dbReference type="PANTHER" id="PTHR30478:SF0">
    <property type="entry name" value="BETA SLIDING CLAMP"/>
    <property type="match status" value="1"/>
</dbReference>
<dbReference type="Pfam" id="PF00712">
    <property type="entry name" value="DNA_pol3_beta"/>
    <property type="match status" value="1"/>
</dbReference>
<dbReference type="GO" id="GO:0003677">
    <property type="term" value="F:DNA binding"/>
    <property type="evidence" value="ECO:0007669"/>
    <property type="project" value="UniProtKB-KW"/>
</dbReference>
<dbReference type="GO" id="GO:0006271">
    <property type="term" value="P:DNA strand elongation involved in DNA replication"/>
    <property type="evidence" value="ECO:0007669"/>
    <property type="project" value="TreeGrafter"/>
</dbReference>
<evidence type="ECO:0000256" key="8">
    <source>
        <dbReference type="ARBA" id="ARBA00022705"/>
    </source>
</evidence>
<feature type="non-terminal residue" evidence="14">
    <location>
        <position position="345"/>
    </location>
</feature>
<keyword evidence="5" id="KW-0963">Cytoplasm</keyword>
<dbReference type="GO" id="GO:0003887">
    <property type="term" value="F:DNA-directed DNA polymerase activity"/>
    <property type="evidence" value="ECO:0007669"/>
    <property type="project" value="UniProtKB-KW"/>
</dbReference>
<dbReference type="Proteomes" id="UP000238672">
    <property type="component" value="Unassembled WGS sequence"/>
</dbReference>
<proteinExistence type="inferred from homology"/>
<feature type="domain" description="DNA polymerase III beta sliding clamp central" evidence="12">
    <location>
        <begin position="132"/>
        <end position="246"/>
    </location>
</feature>
<feature type="domain" description="DNA polymerase III beta sliding clamp N-terminal" evidence="11">
    <location>
        <begin position="1"/>
        <end position="121"/>
    </location>
</feature>
<dbReference type="SMART" id="SM00480">
    <property type="entry name" value="POL3Bc"/>
    <property type="match status" value="1"/>
</dbReference>
<keyword evidence="10" id="KW-0238">DNA-binding</keyword>
<keyword evidence="15" id="KW-1185">Reference proteome</keyword>
<comment type="subunit">
    <text evidence="4">Forms a ring-shaped head-to-tail homodimer around DNA which binds and tethers DNA polymerases and other proteins to the DNA. The DNA replisome complex has a single clamp-loading complex (3 tau and 1 each of delta, delta', psi and chi subunits) which binds 3 Pol III cores (1 core on the leading strand and 2 on the lagging strand) each with a beta sliding clamp dimer. Additional proteins in the replisome are other copies of gamma, psi and chi, Ssb, DNA helicase and RNA primase.</text>
</comment>
<sequence>MNFEIKTEIFLHYLLQIQRILPQKTFFPIYYSIKMETKGNILFLEVSNINVAVRIKIEEPSLKIKQEVNLLVSGKYFIDIIKKINFNIIQLASMENQFLVIKTELSEYKLKIMDLSNFPTINFDFDITKCFEIKSDLFKRIIKETNITASKDKQKIILTGVNFNYRNNFLTSSATDSFHFSQKKIELNLNHPDFDIVVPSKSLEELLKLLEQKKETNLKIFINEQKFFLCTNYLFFQTSLLEGKYPCIPNIKKTNFSFFFKLNKEILVKSLERVSLFLPKEGSFLNNRVNLRILKNKKIEISSYSEEIGKALEEIFLLDQNISEEVHVSFNVKYLEEILKVFSVK</sequence>
<dbReference type="GO" id="GO:0005737">
    <property type="term" value="C:cytoplasm"/>
    <property type="evidence" value="ECO:0007669"/>
    <property type="project" value="UniProtKB-SubCell"/>
</dbReference>
<evidence type="ECO:0000256" key="1">
    <source>
        <dbReference type="ARBA" id="ARBA00002266"/>
    </source>
</evidence>
<organism evidence="14 15">
    <name type="scientific">Candidatus Phytoplasma phoenicium</name>
    <dbReference type="NCBI Taxonomy" id="198422"/>
    <lineage>
        <taxon>Bacteria</taxon>
        <taxon>Bacillati</taxon>
        <taxon>Mycoplasmatota</taxon>
        <taxon>Mollicutes</taxon>
        <taxon>Acholeplasmatales</taxon>
        <taxon>Acholeplasmataceae</taxon>
        <taxon>Candidatus Phytoplasma</taxon>
        <taxon>16SrIX (Pigeon pea witches'-broom group)</taxon>
    </lineage>
</organism>
<name>A0A2S8NUZ2_9MOLU</name>
<keyword evidence="8" id="KW-0235">DNA replication</keyword>
<evidence type="ECO:0000256" key="4">
    <source>
        <dbReference type="ARBA" id="ARBA00011400"/>
    </source>
</evidence>
<dbReference type="SUPFAM" id="SSF55979">
    <property type="entry name" value="DNA clamp"/>
    <property type="match status" value="3"/>
</dbReference>
<dbReference type="NCBIfam" id="TIGR00663">
    <property type="entry name" value="dnan"/>
    <property type="match status" value="1"/>
</dbReference>